<evidence type="ECO:0000313" key="4">
    <source>
        <dbReference type="Proteomes" id="UP001500141"/>
    </source>
</evidence>
<reference evidence="4" key="1">
    <citation type="journal article" date="2019" name="Int. J. Syst. Evol. Microbiol.">
        <title>The Global Catalogue of Microorganisms (GCM) 10K type strain sequencing project: providing services to taxonomists for standard genome sequencing and annotation.</title>
        <authorList>
            <consortium name="The Broad Institute Genomics Platform"/>
            <consortium name="The Broad Institute Genome Sequencing Center for Infectious Disease"/>
            <person name="Wu L."/>
            <person name="Ma J."/>
        </authorList>
    </citation>
    <scope>NUCLEOTIDE SEQUENCE [LARGE SCALE GENOMIC DNA]</scope>
    <source>
        <strain evidence="4">JCM 18198</strain>
    </source>
</reference>
<gene>
    <name evidence="3" type="ORF">GCM10023230_28680</name>
</gene>
<name>A0ABP9A9N1_9FLAO</name>
<organism evidence="3 4">
    <name type="scientific">Flavobacterium hankyongi</name>
    <dbReference type="NCBI Taxonomy" id="1176532"/>
    <lineage>
        <taxon>Bacteria</taxon>
        <taxon>Pseudomonadati</taxon>
        <taxon>Bacteroidota</taxon>
        <taxon>Flavobacteriia</taxon>
        <taxon>Flavobacteriales</taxon>
        <taxon>Flavobacteriaceae</taxon>
        <taxon>Flavobacterium</taxon>
    </lineage>
</organism>
<evidence type="ECO:0000256" key="1">
    <source>
        <dbReference type="SAM" id="SignalP"/>
    </source>
</evidence>
<keyword evidence="4" id="KW-1185">Reference proteome</keyword>
<dbReference type="Pfam" id="PF20448">
    <property type="entry name" value="DUF6705"/>
    <property type="match status" value="1"/>
</dbReference>
<evidence type="ECO:0000313" key="3">
    <source>
        <dbReference type="EMBL" id="GAA4775929.1"/>
    </source>
</evidence>
<feature type="chain" id="PRO_5045196098" description="DUF6705 domain-containing protein" evidence="1">
    <location>
        <begin position="21"/>
        <end position="202"/>
    </location>
</feature>
<dbReference type="EMBL" id="BAABIP010000022">
    <property type="protein sequence ID" value="GAA4775929.1"/>
    <property type="molecule type" value="Genomic_DNA"/>
</dbReference>
<proteinExistence type="predicted"/>
<keyword evidence="1" id="KW-0732">Signal</keyword>
<dbReference type="Proteomes" id="UP001500141">
    <property type="component" value="Unassembled WGS sequence"/>
</dbReference>
<feature type="signal peptide" evidence="1">
    <location>
        <begin position="1"/>
        <end position="20"/>
    </location>
</feature>
<dbReference type="InterPro" id="IPR046551">
    <property type="entry name" value="DUF6705"/>
</dbReference>
<accession>A0ABP9A9N1</accession>
<sequence length="202" mass="22857">MNMKNLTLLTFLLLFVNCNAQQIINLENQGTYRNYPQGAYFKDINNFLNPFIGTYIYTNGNTSLKIILDKKIKDNGKYAEDVIYGGYEYIVNGVTIANTLPNTLPANTYAGSYYISGNAYLLNNSHPPCSTCTPGEKRLFITLKDINNIYLRRLIIKREVVSGQEQIKIDLDLGNTVYYNSTDPEPVFNFALPSGSYTLIKQ</sequence>
<comment type="caution">
    <text evidence="3">The sequence shown here is derived from an EMBL/GenBank/DDBJ whole genome shotgun (WGS) entry which is preliminary data.</text>
</comment>
<feature type="domain" description="DUF6705" evidence="2">
    <location>
        <begin position="3"/>
        <end position="202"/>
    </location>
</feature>
<evidence type="ECO:0000259" key="2">
    <source>
        <dbReference type="Pfam" id="PF20448"/>
    </source>
</evidence>
<protein>
    <recommendedName>
        <fullName evidence="2">DUF6705 domain-containing protein</fullName>
    </recommendedName>
</protein>